<evidence type="ECO:0000313" key="2">
    <source>
        <dbReference type="EMBL" id="GFS22515.1"/>
    </source>
</evidence>
<keyword evidence="3" id="KW-1185">Reference proteome</keyword>
<dbReference type="Proteomes" id="UP000762676">
    <property type="component" value="Unassembled WGS sequence"/>
</dbReference>
<accession>A0AAV4JJC4</accession>
<feature type="compositionally biased region" description="Basic and acidic residues" evidence="1">
    <location>
        <begin position="80"/>
        <end position="91"/>
    </location>
</feature>
<sequence length="112" mass="12205">MSCFKCTGPWSGLDKTRPQQGTQVPLNLQATSGHLTLACEVRLQGTRQQQGVGGEENFGKKRRRAGGKSSPAQTGKYIRRPSEKNSLKTGKETTTPPKQCPNSPPLPQRCLL</sequence>
<dbReference type="EMBL" id="BMAT01006932">
    <property type="protein sequence ID" value="GFS22515.1"/>
    <property type="molecule type" value="Genomic_DNA"/>
</dbReference>
<dbReference type="AlphaFoldDB" id="A0AAV4JJC4"/>
<feature type="region of interest" description="Disordered" evidence="1">
    <location>
        <begin position="44"/>
        <end position="112"/>
    </location>
</feature>
<evidence type="ECO:0000313" key="3">
    <source>
        <dbReference type="Proteomes" id="UP000762676"/>
    </source>
</evidence>
<feature type="region of interest" description="Disordered" evidence="1">
    <location>
        <begin position="1"/>
        <end position="20"/>
    </location>
</feature>
<proteinExistence type="predicted"/>
<reference evidence="2 3" key="1">
    <citation type="journal article" date="2021" name="Elife">
        <title>Chloroplast acquisition without the gene transfer in kleptoplastic sea slugs, Plakobranchus ocellatus.</title>
        <authorList>
            <person name="Maeda T."/>
            <person name="Takahashi S."/>
            <person name="Yoshida T."/>
            <person name="Shimamura S."/>
            <person name="Takaki Y."/>
            <person name="Nagai Y."/>
            <person name="Toyoda A."/>
            <person name="Suzuki Y."/>
            <person name="Arimoto A."/>
            <person name="Ishii H."/>
            <person name="Satoh N."/>
            <person name="Nishiyama T."/>
            <person name="Hasebe M."/>
            <person name="Maruyama T."/>
            <person name="Minagawa J."/>
            <person name="Obokata J."/>
            <person name="Shigenobu S."/>
        </authorList>
    </citation>
    <scope>NUCLEOTIDE SEQUENCE [LARGE SCALE GENOMIC DNA]</scope>
</reference>
<gene>
    <name evidence="2" type="ORF">ElyMa_003366200</name>
</gene>
<evidence type="ECO:0000256" key="1">
    <source>
        <dbReference type="SAM" id="MobiDB-lite"/>
    </source>
</evidence>
<comment type="caution">
    <text evidence="2">The sequence shown here is derived from an EMBL/GenBank/DDBJ whole genome shotgun (WGS) entry which is preliminary data.</text>
</comment>
<protein>
    <submittedName>
        <fullName evidence="2">Uncharacterized protein</fullName>
    </submittedName>
</protein>
<organism evidence="2 3">
    <name type="scientific">Elysia marginata</name>
    <dbReference type="NCBI Taxonomy" id="1093978"/>
    <lineage>
        <taxon>Eukaryota</taxon>
        <taxon>Metazoa</taxon>
        <taxon>Spiralia</taxon>
        <taxon>Lophotrochozoa</taxon>
        <taxon>Mollusca</taxon>
        <taxon>Gastropoda</taxon>
        <taxon>Heterobranchia</taxon>
        <taxon>Euthyneura</taxon>
        <taxon>Panpulmonata</taxon>
        <taxon>Sacoglossa</taxon>
        <taxon>Placobranchoidea</taxon>
        <taxon>Plakobranchidae</taxon>
        <taxon>Elysia</taxon>
    </lineage>
</organism>
<feature type="compositionally biased region" description="Pro residues" evidence="1">
    <location>
        <begin position="98"/>
        <end position="112"/>
    </location>
</feature>
<name>A0AAV4JJC4_9GAST</name>